<reference evidence="2 3" key="1">
    <citation type="submission" date="2012-06" db="EMBL/GenBank/DDBJ databases">
        <title>Finished plasmid 6 of genome of Crinalium epipsammum PCC 9333.</title>
        <authorList>
            <consortium name="US DOE Joint Genome Institute"/>
            <person name="Gugger M."/>
            <person name="Coursin T."/>
            <person name="Rippka R."/>
            <person name="Tandeau De Marsac N."/>
            <person name="Huntemann M."/>
            <person name="Wei C.-L."/>
            <person name="Han J."/>
            <person name="Detter J.C."/>
            <person name="Han C."/>
            <person name="Tapia R."/>
            <person name="Davenport K."/>
            <person name="Daligault H."/>
            <person name="Erkkila T."/>
            <person name="Gu W."/>
            <person name="Munk A.C.C."/>
            <person name="Teshima H."/>
            <person name="Xu Y."/>
            <person name="Chain P."/>
            <person name="Chen A."/>
            <person name="Krypides N."/>
            <person name="Mavromatis K."/>
            <person name="Markowitz V."/>
            <person name="Szeto E."/>
            <person name="Ivanova N."/>
            <person name="Mikhailova N."/>
            <person name="Ovchinnikova G."/>
            <person name="Pagani I."/>
            <person name="Pati A."/>
            <person name="Goodwin L."/>
            <person name="Peters L."/>
            <person name="Pitluck S."/>
            <person name="Woyke T."/>
            <person name="Kerfeld C."/>
        </authorList>
    </citation>
    <scope>NUCLEOTIDE SEQUENCE [LARGE SCALE GENOMIC DNA]</scope>
    <source>
        <strain evidence="2 3">PCC 9333</strain>
        <plasmid evidence="3">Plasmid pCRI9333.06</plasmid>
    </source>
</reference>
<evidence type="ECO:0000313" key="3">
    <source>
        <dbReference type="Proteomes" id="UP000010472"/>
    </source>
</evidence>
<keyword evidence="2" id="KW-0614">Plasmid</keyword>
<feature type="region of interest" description="Disordered" evidence="1">
    <location>
        <begin position="166"/>
        <end position="187"/>
    </location>
</feature>
<dbReference type="HOGENOM" id="CLU_1022032_0_0_3"/>
<name>K9W898_9CYAN</name>
<evidence type="ECO:0000256" key="1">
    <source>
        <dbReference type="SAM" id="MobiDB-lite"/>
    </source>
</evidence>
<organism evidence="2 3">
    <name type="scientific">Crinalium epipsammum PCC 9333</name>
    <dbReference type="NCBI Taxonomy" id="1173022"/>
    <lineage>
        <taxon>Bacteria</taxon>
        <taxon>Bacillati</taxon>
        <taxon>Cyanobacteriota</taxon>
        <taxon>Cyanophyceae</taxon>
        <taxon>Gomontiellales</taxon>
        <taxon>Gomontiellaceae</taxon>
        <taxon>Crinalium</taxon>
    </lineage>
</organism>
<dbReference type="RefSeq" id="WP_015205621.1">
    <property type="nucleotide sequence ID" value="NC_019755.1"/>
</dbReference>
<gene>
    <name evidence="2" type="ORF">Cri9333_4944</name>
</gene>
<sequence>MSNLVNNSTNDSLLPTPDNLAATMQTIDTLAGWLENTGIASGAIAQWKYNCLATTFPALSNLVESAKTLLGSTMPIPETGMGVTELANLLTESCERKIKPADVNQALVALGFQVRQEALRVWELTESGSEFGMALLATSKTNTWSGAQVKWFKSVIPLLEEHFQSQSDSNEQVAESRNGKSHAPDSERQYWFMEERVKHLGLKSNADQRLHIDMYVADSYKERHGKPPGKQLFKNTQSTAVPVADVDLLDEAINKVIVKTNGHLTKKGLISV</sequence>
<feature type="compositionally biased region" description="Polar residues" evidence="1">
    <location>
        <begin position="166"/>
        <end position="175"/>
    </location>
</feature>
<dbReference type="EMBL" id="CP003626">
    <property type="protein sequence ID" value="AFZ15700.1"/>
    <property type="molecule type" value="Genomic_DNA"/>
</dbReference>
<accession>K9W898</accession>
<evidence type="ECO:0000313" key="2">
    <source>
        <dbReference type="EMBL" id="AFZ15700.1"/>
    </source>
</evidence>
<proteinExistence type="predicted"/>
<dbReference type="Proteomes" id="UP000010472">
    <property type="component" value="Plasmid pCRI9333.06"/>
</dbReference>
<protein>
    <submittedName>
        <fullName evidence="2">Uncharacterized protein</fullName>
    </submittedName>
</protein>
<geneLocation type="plasmid" evidence="2 3">
    <name>pCRI9333.06</name>
</geneLocation>
<dbReference type="KEGG" id="cep:Cri9333_4944"/>
<dbReference type="AlphaFoldDB" id="K9W898"/>
<keyword evidence="3" id="KW-1185">Reference proteome</keyword>